<dbReference type="InterPro" id="IPR043136">
    <property type="entry name" value="B30.2/SPRY_sf"/>
</dbReference>
<dbReference type="Proteomes" id="UP001530400">
    <property type="component" value="Unassembled WGS sequence"/>
</dbReference>
<evidence type="ECO:0000313" key="2">
    <source>
        <dbReference type="Proteomes" id="UP001530400"/>
    </source>
</evidence>
<accession>A0ABD3QNE1</accession>
<gene>
    <name evidence="1" type="ORF">ACHAWO_010786</name>
</gene>
<protein>
    <recommendedName>
        <fullName evidence="3">B30.2/SPRY domain-containing protein</fullName>
    </recommendedName>
</protein>
<name>A0ABD3QNE1_9STRA</name>
<reference evidence="1 2" key="1">
    <citation type="submission" date="2024-10" db="EMBL/GenBank/DDBJ databases">
        <title>Updated reference genomes for cyclostephanoid diatoms.</title>
        <authorList>
            <person name="Roberts W.R."/>
            <person name="Alverson A.J."/>
        </authorList>
    </citation>
    <scope>NUCLEOTIDE SEQUENCE [LARGE SCALE GENOMIC DNA]</scope>
    <source>
        <strain evidence="1 2">AJA010-31</strain>
    </source>
</reference>
<dbReference type="EMBL" id="JALLPJ020000126">
    <property type="protein sequence ID" value="KAL3801692.1"/>
    <property type="molecule type" value="Genomic_DNA"/>
</dbReference>
<keyword evidence="2" id="KW-1185">Reference proteome</keyword>
<dbReference type="Gene3D" id="2.60.120.920">
    <property type="match status" value="1"/>
</dbReference>
<proteinExistence type="predicted"/>
<evidence type="ECO:0000313" key="1">
    <source>
        <dbReference type="EMBL" id="KAL3801692.1"/>
    </source>
</evidence>
<evidence type="ECO:0008006" key="3">
    <source>
        <dbReference type="Google" id="ProtNLM"/>
    </source>
</evidence>
<organism evidence="1 2">
    <name type="scientific">Cyclotella atomus</name>
    <dbReference type="NCBI Taxonomy" id="382360"/>
    <lineage>
        <taxon>Eukaryota</taxon>
        <taxon>Sar</taxon>
        <taxon>Stramenopiles</taxon>
        <taxon>Ochrophyta</taxon>
        <taxon>Bacillariophyta</taxon>
        <taxon>Coscinodiscophyceae</taxon>
        <taxon>Thalassiosirophycidae</taxon>
        <taxon>Stephanodiscales</taxon>
        <taxon>Stephanodiscaceae</taxon>
        <taxon>Cyclotella</taxon>
    </lineage>
</organism>
<dbReference type="CDD" id="cd11709">
    <property type="entry name" value="SPRY"/>
    <property type="match status" value="1"/>
</dbReference>
<comment type="caution">
    <text evidence="1">The sequence shown here is derived from an EMBL/GenBank/DDBJ whole genome shotgun (WGS) entry which is preliminary data.</text>
</comment>
<sequence>MTSTASAPAEACPLCCEPYTTNSTLTTTKITCNASSGCRKFHMCRLCVHRQSVTLSSPFIVDDDTGDFCSIDPTACPQCKRSDAFVESALPRLSEEVVTQDQRAVEELRGQMHKRKRDRLLSRLDANSRMVPHRVVNSRGIMESDAAGHGVLRQINGFAHHVVAVSSVQRSGMATCEFAEYSTVGMPSLYCDESVLYFEVKVMARHSHAAAAVVQPLPLYAPADFKCGFSLLDGLEVSNGHTGVGVGETCKSWGFDSYGNKWNGVVFSDQRFVPHWNHAGCVMGFAVNATKGMIACSINGKWDIVDECGVKFQDESIKSGAYPCISGRGVSLQVRYAPDAFVYSPPPPELWDTWPRYEELNWITMPAEARAAAMVMGYTSTTWAWSGNEIDNKAWEEMTPEEQAAGRVLGYNEKIWTQLTTLWHQHAEDNPDSDSEGDMSLSCFSAMFWSDLPNDAREAAETLGYSKTLWDEDSAIPLGAKWFSQLTSEQRRAAVVLGYDSQSWNEYTESYLTPSVASEENASFVLPFDHLRWDALPMHAREAAEAIGYTKEVWDGNEAGPLDYEPWNELTAEEQEAATVLGYDENTWNDSL</sequence>
<dbReference type="AlphaFoldDB" id="A0ABD3QNE1"/>